<dbReference type="InterPro" id="IPR006016">
    <property type="entry name" value="UspA"/>
</dbReference>
<evidence type="ECO:0000256" key="1">
    <source>
        <dbReference type="ARBA" id="ARBA00008791"/>
    </source>
</evidence>
<feature type="domain" description="UspA" evidence="2">
    <location>
        <begin position="150"/>
        <end position="277"/>
    </location>
</feature>
<organism evidence="3 4">
    <name type="scientific">Nonomuraea wenchangensis</name>
    <dbReference type="NCBI Taxonomy" id="568860"/>
    <lineage>
        <taxon>Bacteria</taxon>
        <taxon>Bacillati</taxon>
        <taxon>Actinomycetota</taxon>
        <taxon>Actinomycetes</taxon>
        <taxon>Streptosporangiales</taxon>
        <taxon>Streptosporangiaceae</taxon>
        <taxon>Nonomuraea</taxon>
    </lineage>
</organism>
<sequence>MDNELGVVVGYDQSRSAGRALRWGAAEAAARGLPLTVCHAWEWPYHEWPGELVPLELVRRPAQRLVKATAAWIRRHYPGVPVNTLTDRGSPAAVLAELSPEAALIVVGTRGHGGLERLVAGSTSTAVAVRAACPVIVTRGRPEAGGAGEVLVGFDGSRASAAALGFAAQEAHRLAAPLTALIATGGRGRDEGAGEPGLQTVGLAWEELDFWQRRYPELRGDVEYAEEPARPVLLGRAGEARLLVVGARGLGEVRGLLLGSISQAMVHHAPCPVAVVHGEIADPGGPKTLLPGTSYSGVIRTPARR</sequence>
<name>A0A1I0ADW1_9ACTN</name>
<dbReference type="InterPro" id="IPR006015">
    <property type="entry name" value="Universal_stress_UspA"/>
</dbReference>
<dbReference type="Gene3D" id="3.40.50.620">
    <property type="entry name" value="HUPs"/>
    <property type="match status" value="2"/>
</dbReference>
<accession>A0A1I0ADW1</accession>
<dbReference type="PANTHER" id="PTHR46553:SF3">
    <property type="entry name" value="ADENINE NUCLEOTIDE ALPHA HYDROLASES-LIKE SUPERFAMILY PROTEIN"/>
    <property type="match status" value="1"/>
</dbReference>
<proteinExistence type="inferred from homology"/>
<dbReference type="STRING" id="568860.SAMN05421811_101762"/>
<dbReference type="PANTHER" id="PTHR46553">
    <property type="entry name" value="ADENINE NUCLEOTIDE ALPHA HYDROLASES-LIKE SUPERFAMILY PROTEIN"/>
    <property type="match status" value="1"/>
</dbReference>
<dbReference type="OrthoDB" id="3174546at2"/>
<protein>
    <submittedName>
        <fullName evidence="3">Nucleotide-binding universal stress protein, UspA family</fullName>
    </submittedName>
</protein>
<gene>
    <name evidence="3" type="ORF">SAMN05421811_101762</name>
</gene>
<evidence type="ECO:0000313" key="3">
    <source>
        <dbReference type="EMBL" id="SES92372.1"/>
    </source>
</evidence>
<comment type="similarity">
    <text evidence="1">Belongs to the universal stress protein A family.</text>
</comment>
<feature type="domain" description="UspA" evidence="2">
    <location>
        <begin position="7"/>
        <end position="139"/>
    </location>
</feature>
<dbReference type="InterPro" id="IPR014729">
    <property type="entry name" value="Rossmann-like_a/b/a_fold"/>
</dbReference>
<dbReference type="EMBL" id="FOHX01000001">
    <property type="protein sequence ID" value="SES92372.1"/>
    <property type="molecule type" value="Genomic_DNA"/>
</dbReference>
<evidence type="ECO:0000259" key="2">
    <source>
        <dbReference type="Pfam" id="PF00582"/>
    </source>
</evidence>
<dbReference type="Proteomes" id="UP000199361">
    <property type="component" value="Unassembled WGS sequence"/>
</dbReference>
<keyword evidence="4" id="KW-1185">Reference proteome</keyword>
<dbReference type="Pfam" id="PF00582">
    <property type="entry name" value="Usp"/>
    <property type="match status" value="2"/>
</dbReference>
<reference evidence="3 4" key="1">
    <citation type="submission" date="2016-10" db="EMBL/GenBank/DDBJ databases">
        <authorList>
            <person name="de Groot N.N."/>
        </authorList>
    </citation>
    <scope>NUCLEOTIDE SEQUENCE [LARGE SCALE GENOMIC DNA]</scope>
    <source>
        <strain evidence="3 4">CGMCC 4.5598</strain>
    </source>
</reference>
<dbReference type="RefSeq" id="WP_091076793.1">
    <property type="nucleotide sequence ID" value="NZ_FOHX01000001.1"/>
</dbReference>
<dbReference type="SUPFAM" id="SSF52402">
    <property type="entry name" value="Adenine nucleotide alpha hydrolases-like"/>
    <property type="match status" value="2"/>
</dbReference>
<evidence type="ECO:0000313" key="4">
    <source>
        <dbReference type="Proteomes" id="UP000199361"/>
    </source>
</evidence>
<dbReference type="AlphaFoldDB" id="A0A1I0ADW1"/>
<dbReference type="PRINTS" id="PR01438">
    <property type="entry name" value="UNVRSLSTRESS"/>
</dbReference>